<protein>
    <submittedName>
        <fullName evidence="2">Uncharacterized protein</fullName>
    </submittedName>
</protein>
<keyword evidence="1" id="KW-1133">Transmembrane helix</keyword>
<accession>A0A7M1URK3</accession>
<evidence type="ECO:0000313" key="3">
    <source>
        <dbReference type="Proteomes" id="UP000593766"/>
    </source>
</evidence>
<gene>
    <name evidence="2" type="ORF">IMZ38_03030</name>
</gene>
<keyword evidence="1" id="KW-0472">Membrane</keyword>
<organism evidence="2 3">
    <name type="scientific">Thermosphaera chiliense</name>
    <dbReference type="NCBI Taxonomy" id="3402707"/>
    <lineage>
        <taxon>Archaea</taxon>
        <taxon>Thermoproteota</taxon>
        <taxon>Thermoprotei</taxon>
        <taxon>Desulfurococcales</taxon>
        <taxon>Desulfurococcaceae</taxon>
        <taxon>Thermosphaera</taxon>
    </lineage>
</organism>
<dbReference type="EMBL" id="CP063144">
    <property type="protein sequence ID" value="QOR94900.1"/>
    <property type="molecule type" value="Genomic_DNA"/>
</dbReference>
<sequence length="79" mass="8604">MASNILKLLNIVAFTVVVIVNFLAGSTTIIGGKTTAQVSDAYPTLVTPAGMSSPYWGLSMYCSKYLFILKHFQTVKQRS</sequence>
<proteinExistence type="predicted"/>
<dbReference type="GeneID" id="59454358"/>
<reference evidence="2 3" key="1">
    <citation type="submission" date="2020-10" db="EMBL/GenBank/DDBJ databases">
        <title>Complete genome sequence of Thermosphaera aggregans strain 3507.</title>
        <authorList>
            <person name="Zayulina K.S."/>
            <person name="Elcheninov A.G."/>
            <person name="Toshchakov S.V."/>
            <person name="Kublanov I.V."/>
            <person name="Kochetkova T.V."/>
        </authorList>
    </citation>
    <scope>NUCLEOTIDE SEQUENCE [LARGE SCALE GENOMIC DNA]</scope>
    <source>
        <strain evidence="2 3">3507</strain>
    </source>
</reference>
<evidence type="ECO:0000256" key="1">
    <source>
        <dbReference type="SAM" id="Phobius"/>
    </source>
</evidence>
<feature type="transmembrane region" description="Helical" evidence="1">
    <location>
        <begin position="12"/>
        <end position="32"/>
    </location>
</feature>
<dbReference type="KEGG" id="tcs:IMZ38_03030"/>
<keyword evidence="3" id="KW-1185">Reference proteome</keyword>
<dbReference type="Proteomes" id="UP000593766">
    <property type="component" value="Chromosome"/>
</dbReference>
<name>A0A7M1URK3_9CREN</name>
<dbReference type="AlphaFoldDB" id="A0A7M1URK3"/>
<feature type="transmembrane region" description="Helical" evidence="1">
    <location>
        <begin position="52"/>
        <end position="69"/>
    </location>
</feature>
<dbReference type="RefSeq" id="WP_193436696.1">
    <property type="nucleotide sequence ID" value="NZ_CP063144.1"/>
</dbReference>
<evidence type="ECO:0000313" key="2">
    <source>
        <dbReference type="EMBL" id="QOR94900.1"/>
    </source>
</evidence>
<keyword evidence="1" id="KW-0812">Transmembrane</keyword>